<protein>
    <submittedName>
        <fullName evidence="2">Uncharacterized protein</fullName>
    </submittedName>
</protein>
<gene>
    <name evidence="2" type="ORF">Ciccas_014127</name>
</gene>
<feature type="region of interest" description="Disordered" evidence="1">
    <location>
        <begin position="1"/>
        <end position="33"/>
    </location>
</feature>
<proteinExistence type="predicted"/>
<name>A0ABD2PL33_9PLAT</name>
<feature type="compositionally biased region" description="Low complexity" evidence="1">
    <location>
        <begin position="7"/>
        <end position="22"/>
    </location>
</feature>
<reference evidence="2 3" key="1">
    <citation type="submission" date="2024-11" db="EMBL/GenBank/DDBJ databases">
        <title>Adaptive evolution of stress response genes in parasites aligns with host niche diversity.</title>
        <authorList>
            <person name="Hahn C."/>
            <person name="Resl P."/>
        </authorList>
    </citation>
    <scope>NUCLEOTIDE SEQUENCE [LARGE SCALE GENOMIC DNA]</scope>
    <source>
        <strain evidence="2">EGGRZ-B1_66</strain>
        <tissue evidence="2">Body</tissue>
    </source>
</reference>
<evidence type="ECO:0000256" key="1">
    <source>
        <dbReference type="SAM" id="MobiDB-lite"/>
    </source>
</evidence>
<dbReference type="AlphaFoldDB" id="A0ABD2PL33"/>
<accession>A0ABD2PL33</accession>
<evidence type="ECO:0000313" key="3">
    <source>
        <dbReference type="Proteomes" id="UP001626550"/>
    </source>
</evidence>
<feature type="non-terminal residue" evidence="2">
    <location>
        <position position="69"/>
    </location>
</feature>
<dbReference type="Proteomes" id="UP001626550">
    <property type="component" value="Unassembled WGS sequence"/>
</dbReference>
<comment type="caution">
    <text evidence="2">The sequence shown here is derived from an EMBL/GenBank/DDBJ whole genome shotgun (WGS) entry which is preliminary data.</text>
</comment>
<evidence type="ECO:0000313" key="2">
    <source>
        <dbReference type="EMBL" id="KAL3307362.1"/>
    </source>
</evidence>
<keyword evidence="3" id="KW-1185">Reference proteome</keyword>
<dbReference type="EMBL" id="JBJKFK010007555">
    <property type="protein sequence ID" value="KAL3307362.1"/>
    <property type="molecule type" value="Genomic_DNA"/>
</dbReference>
<organism evidence="2 3">
    <name type="scientific">Cichlidogyrus casuarinus</name>
    <dbReference type="NCBI Taxonomy" id="1844966"/>
    <lineage>
        <taxon>Eukaryota</taxon>
        <taxon>Metazoa</taxon>
        <taxon>Spiralia</taxon>
        <taxon>Lophotrochozoa</taxon>
        <taxon>Platyhelminthes</taxon>
        <taxon>Monogenea</taxon>
        <taxon>Monopisthocotylea</taxon>
        <taxon>Dactylogyridea</taxon>
        <taxon>Ancyrocephalidae</taxon>
        <taxon>Cichlidogyrus</taxon>
    </lineage>
</organism>
<sequence>MIEQRLLSDSSAAPLSSHNSASDTQSEILVGHDPSPNFLKSPIAVSPCDKQMQLYDWIREASLRYKQDP</sequence>